<proteinExistence type="predicted"/>
<sequence length="166" mass="18868">MKTKHFQLLLVALFTLPFLFSCNRHDDEDVAPTKTELLTAHVWQGEKVFLMGLDVTNNEAIPPNAPDVRTLQLTFRPDHTYLAESDVLTFEGEWRFNEDETKIYFDFLALGEVDIKELTNDSFQLGTSVSKDQLTLLAQLLNLSLGPLTKLPDGTEIEAEIRFVKP</sequence>
<keyword evidence="1" id="KW-0732">Signal</keyword>
<organism evidence="2 3">
    <name type="scientific">Pontibacter saemangeumensis</name>
    <dbReference type="NCBI Taxonomy" id="1084525"/>
    <lineage>
        <taxon>Bacteria</taxon>
        <taxon>Pseudomonadati</taxon>
        <taxon>Bacteroidota</taxon>
        <taxon>Cytophagia</taxon>
        <taxon>Cytophagales</taxon>
        <taxon>Hymenobacteraceae</taxon>
        <taxon>Pontibacter</taxon>
    </lineage>
</organism>
<dbReference type="EMBL" id="BAABHC010000016">
    <property type="protein sequence ID" value="GAA4436450.1"/>
    <property type="molecule type" value="Genomic_DNA"/>
</dbReference>
<accession>A0ABP8LTG2</accession>
<reference evidence="3" key="1">
    <citation type="journal article" date="2019" name="Int. J. Syst. Evol. Microbiol.">
        <title>The Global Catalogue of Microorganisms (GCM) 10K type strain sequencing project: providing services to taxonomists for standard genome sequencing and annotation.</title>
        <authorList>
            <consortium name="The Broad Institute Genomics Platform"/>
            <consortium name="The Broad Institute Genome Sequencing Center for Infectious Disease"/>
            <person name="Wu L."/>
            <person name="Ma J."/>
        </authorList>
    </citation>
    <scope>NUCLEOTIDE SEQUENCE [LARGE SCALE GENOMIC DNA]</scope>
    <source>
        <strain evidence="3">JCM 17926</strain>
    </source>
</reference>
<protein>
    <recommendedName>
        <fullName evidence="4">Lipocalin-like domain-containing protein</fullName>
    </recommendedName>
</protein>
<evidence type="ECO:0008006" key="4">
    <source>
        <dbReference type="Google" id="ProtNLM"/>
    </source>
</evidence>
<dbReference type="Proteomes" id="UP001500552">
    <property type="component" value="Unassembled WGS sequence"/>
</dbReference>
<dbReference type="RefSeq" id="WP_345160163.1">
    <property type="nucleotide sequence ID" value="NZ_BAABHC010000016.1"/>
</dbReference>
<feature type="signal peptide" evidence="1">
    <location>
        <begin position="1"/>
        <end position="26"/>
    </location>
</feature>
<keyword evidence="3" id="KW-1185">Reference proteome</keyword>
<dbReference type="PROSITE" id="PS51257">
    <property type="entry name" value="PROKAR_LIPOPROTEIN"/>
    <property type="match status" value="1"/>
</dbReference>
<evidence type="ECO:0000313" key="2">
    <source>
        <dbReference type="EMBL" id="GAA4436450.1"/>
    </source>
</evidence>
<evidence type="ECO:0000256" key="1">
    <source>
        <dbReference type="SAM" id="SignalP"/>
    </source>
</evidence>
<evidence type="ECO:0000313" key="3">
    <source>
        <dbReference type="Proteomes" id="UP001500552"/>
    </source>
</evidence>
<gene>
    <name evidence="2" type="ORF">GCM10023188_29520</name>
</gene>
<name>A0ABP8LTG2_9BACT</name>
<feature type="chain" id="PRO_5045195901" description="Lipocalin-like domain-containing protein" evidence="1">
    <location>
        <begin position="27"/>
        <end position="166"/>
    </location>
</feature>
<comment type="caution">
    <text evidence="2">The sequence shown here is derived from an EMBL/GenBank/DDBJ whole genome shotgun (WGS) entry which is preliminary data.</text>
</comment>